<evidence type="ECO:0000313" key="14">
    <source>
        <dbReference type="EMBL" id="VUZ55379.1"/>
    </source>
</evidence>
<accession>A0A564Z7R5</accession>
<comment type="function">
    <text evidence="10">Ubiquitin-protein ligase that probably functions as an E3 ligase in conjunction with specific E1 and E2 ligases. May also function as an E4 ligase mediating the assembly of polyubiquitin chains on substrates ubiquitinated by another E3 ubiquitin ligase. Mediates 'Lys-48'-linked polyubiquitination of substrates.</text>
</comment>
<dbReference type="PROSITE" id="PS51698">
    <property type="entry name" value="U_BOX"/>
    <property type="match status" value="1"/>
</dbReference>
<comment type="subcellular location">
    <subcellularLocation>
        <location evidence="2">Cytoplasm</location>
    </subcellularLocation>
</comment>
<feature type="domain" description="U-box" evidence="13">
    <location>
        <begin position="1026"/>
        <end position="1100"/>
    </location>
</feature>
<dbReference type="EC" id="2.3.2.27" evidence="5"/>
<dbReference type="GO" id="GO:0034450">
    <property type="term" value="F:ubiquitin-ubiquitin ligase activity"/>
    <property type="evidence" value="ECO:0007669"/>
    <property type="project" value="InterPro"/>
</dbReference>
<evidence type="ECO:0000256" key="7">
    <source>
        <dbReference type="ARBA" id="ARBA00022679"/>
    </source>
</evidence>
<dbReference type="InterPro" id="IPR019474">
    <property type="entry name" value="Ub_conjug_fac_E4_core"/>
</dbReference>
<dbReference type="InterPro" id="IPR045132">
    <property type="entry name" value="UBE4"/>
</dbReference>
<organism evidence="14 15">
    <name type="scientific">Hymenolepis diminuta</name>
    <name type="common">Rat tapeworm</name>
    <dbReference type="NCBI Taxonomy" id="6216"/>
    <lineage>
        <taxon>Eukaryota</taxon>
        <taxon>Metazoa</taxon>
        <taxon>Spiralia</taxon>
        <taxon>Lophotrochozoa</taxon>
        <taxon>Platyhelminthes</taxon>
        <taxon>Cestoda</taxon>
        <taxon>Eucestoda</taxon>
        <taxon>Cyclophyllidea</taxon>
        <taxon>Hymenolepididae</taxon>
        <taxon>Hymenolepis</taxon>
    </lineage>
</organism>
<dbReference type="CDD" id="cd16658">
    <property type="entry name" value="RING-Ubox_UBE4B"/>
    <property type="match status" value="1"/>
</dbReference>
<dbReference type="InterPro" id="IPR003613">
    <property type="entry name" value="Ubox_domain"/>
</dbReference>
<comment type="pathway">
    <text evidence="3">Protein modification; protein ubiquitination.</text>
</comment>
<dbReference type="InterPro" id="IPR013083">
    <property type="entry name" value="Znf_RING/FYVE/PHD"/>
</dbReference>
<dbReference type="GO" id="GO:0005634">
    <property type="term" value="C:nucleus"/>
    <property type="evidence" value="ECO:0007669"/>
    <property type="project" value="TreeGrafter"/>
</dbReference>
<dbReference type="GO" id="GO:0000209">
    <property type="term" value="P:protein polyubiquitination"/>
    <property type="evidence" value="ECO:0007669"/>
    <property type="project" value="TreeGrafter"/>
</dbReference>
<dbReference type="PANTHER" id="PTHR13931">
    <property type="entry name" value="UBIQUITINATION FACTOR E4"/>
    <property type="match status" value="1"/>
</dbReference>
<evidence type="ECO:0000256" key="2">
    <source>
        <dbReference type="ARBA" id="ARBA00004496"/>
    </source>
</evidence>
<dbReference type="GO" id="GO:0036503">
    <property type="term" value="P:ERAD pathway"/>
    <property type="evidence" value="ECO:0007669"/>
    <property type="project" value="InterPro"/>
</dbReference>
<keyword evidence="15" id="KW-1185">Reference proteome</keyword>
<evidence type="ECO:0000256" key="5">
    <source>
        <dbReference type="ARBA" id="ARBA00012483"/>
    </source>
</evidence>
<dbReference type="GO" id="GO:0006511">
    <property type="term" value="P:ubiquitin-dependent protein catabolic process"/>
    <property type="evidence" value="ECO:0007669"/>
    <property type="project" value="InterPro"/>
</dbReference>
<dbReference type="SUPFAM" id="SSF57850">
    <property type="entry name" value="RING/U-box"/>
    <property type="match status" value="1"/>
</dbReference>
<dbReference type="GO" id="GO:0005737">
    <property type="term" value="C:cytoplasm"/>
    <property type="evidence" value="ECO:0007669"/>
    <property type="project" value="UniProtKB-SubCell"/>
</dbReference>
<dbReference type="UniPathway" id="UPA00143"/>
<evidence type="ECO:0000256" key="4">
    <source>
        <dbReference type="ARBA" id="ARBA00007434"/>
    </source>
</evidence>
<dbReference type="Pfam" id="PF04564">
    <property type="entry name" value="U-box"/>
    <property type="match status" value="1"/>
</dbReference>
<evidence type="ECO:0000256" key="9">
    <source>
        <dbReference type="ARBA" id="ARBA00022990"/>
    </source>
</evidence>
<evidence type="ECO:0000256" key="3">
    <source>
        <dbReference type="ARBA" id="ARBA00004906"/>
    </source>
</evidence>
<comment type="similarity">
    <text evidence="4">Belongs to the ubiquitin conjugation factor E4 family.</text>
</comment>
<keyword evidence="6" id="KW-0963">Cytoplasm</keyword>
<name>A0A564Z7R5_HYMDI</name>
<dbReference type="EMBL" id="CABIJS010000692">
    <property type="protein sequence ID" value="VUZ55379.1"/>
    <property type="molecule type" value="Genomic_DNA"/>
</dbReference>
<dbReference type="PANTHER" id="PTHR13931:SF16">
    <property type="entry name" value="UBIQUITIN CONJUGATION FACTOR E4 A"/>
    <property type="match status" value="1"/>
</dbReference>
<evidence type="ECO:0000313" key="15">
    <source>
        <dbReference type="Proteomes" id="UP000321570"/>
    </source>
</evidence>
<proteinExistence type="inferred from homology"/>
<keyword evidence="8" id="KW-0833">Ubl conjugation pathway</keyword>
<dbReference type="Gene3D" id="3.30.40.10">
    <property type="entry name" value="Zinc/RING finger domain, C3HC4 (zinc finger)"/>
    <property type="match status" value="1"/>
</dbReference>
<evidence type="ECO:0000256" key="1">
    <source>
        <dbReference type="ARBA" id="ARBA00000900"/>
    </source>
</evidence>
<protein>
    <recommendedName>
        <fullName evidence="11">Ubiquitin conjugation factor E4 A</fullName>
        <ecNumber evidence="5">2.3.2.27</ecNumber>
    </recommendedName>
</protein>
<sequence length="1113" mass="124950">MENSFSQIPNSEMPPKSPKASEELHETSNIVEQIFLVSSKDVPCNRTSVLFSGDVITPEGYFTLDGLEYLLFERSQMKEFPPDRICPKTSPLTDPAFQLDPMVYLFESFRRSFDFTNSKCQTTVEVANYCQIQIFKQASLCLLLDTEMEMDNCALSLLNILLNCTHVHSDPDNAVAIDNFLAGILSVSDAESCTTSLRPMMKGLLAKLKELEADRSLPVVSTDPLQNLVSRLSAQNKPPGPSKGARLLFQTDRDGITNACTLLAKYPVTAKLLLEFSYPEEGPHREVGWRYEDGVLGRLLIPSPLLPLLPYQISYMESTSGGRSWVGEFFTDQSPIKASVDADKNTIWRLTTEIDSRLTVLFKNFLRSGKQDDSVKASLFEWFGACLHANRKRKQLANTIGNADPNNQEVRQLASDGFLNNLASLTVYLCGPLLSYQAASPGALNQPKSPLAMVKPEFVVSNKAHKILPELSEETRLSRQHKISKEDTGKDENFPLLTDLFFVAHTALRLAFPTLLALHMETNRQLNQWEQEAVMRSSNGDASAFLAGSFFGGTSADPEEQMIQYCLRERTSRFLEQTAVLGCPSRLHAYLAFISTTCRLLADLVTQNPQALSYLPEFLVDNIVEVVGYLRRMNDDFLESHEAADVALESLLEFSIVFMHHPFALANPHLRARLAEILEALIPFRDDEEWNSRPSGSNLFTASGLRFIRREQLMQSESAVRLKEVIASLITAFVAIELNPGSEAASVTLGSNAPAIAQQEAVQTATVSFEEKFHYRRPMYACLRFWYGKPEYDSQFRQLEDAAIAHIDDARPPLLLQFLSLLINDATFLLDEAISFLAQLKVRERARESQGGRFTNRDEESMFQHMSRLARYHISLGLDNISALRRVVSLCPRVVTHQILVDRITCMLNYFLAHLVGPKSRELIVRDKSSYGFKPELFVEEICRVYVSLGLDDSESTEGRNSTISAFLRAVVSDGRSYSPELLDQALGVLRRVSVDPELVKLFSKVAEALKAEQVSAIEDAMGFDDAPEDFCDPIMGEIMEDPVRLPTSNKILDRKTIYRHLLSDPKDPFNRQPLEMSMVIPETELKEKIQAWITAKRAERSQGGEPSTSQSK</sequence>
<evidence type="ECO:0000256" key="12">
    <source>
        <dbReference type="SAM" id="MobiDB-lite"/>
    </source>
</evidence>
<dbReference type="FunFam" id="3.30.40.10:FF:000055">
    <property type="entry name" value="Ubiquitin conjugation factor e4 a"/>
    <property type="match status" value="1"/>
</dbReference>
<dbReference type="Pfam" id="PF10408">
    <property type="entry name" value="Ufd2P_core"/>
    <property type="match status" value="1"/>
</dbReference>
<evidence type="ECO:0000259" key="13">
    <source>
        <dbReference type="PROSITE" id="PS51698"/>
    </source>
</evidence>
<feature type="region of interest" description="Disordered" evidence="12">
    <location>
        <begin position="1"/>
        <end position="24"/>
    </location>
</feature>
<evidence type="ECO:0000256" key="10">
    <source>
        <dbReference type="ARBA" id="ARBA00037624"/>
    </source>
</evidence>
<evidence type="ECO:0000256" key="8">
    <source>
        <dbReference type="ARBA" id="ARBA00022786"/>
    </source>
</evidence>
<dbReference type="AlphaFoldDB" id="A0A564Z7R5"/>
<dbReference type="GO" id="GO:0000151">
    <property type="term" value="C:ubiquitin ligase complex"/>
    <property type="evidence" value="ECO:0007669"/>
    <property type="project" value="InterPro"/>
</dbReference>
<keyword evidence="7" id="KW-0808">Transferase</keyword>
<dbReference type="Proteomes" id="UP000321570">
    <property type="component" value="Unassembled WGS sequence"/>
</dbReference>
<dbReference type="SMART" id="SM00504">
    <property type="entry name" value="Ubox"/>
    <property type="match status" value="1"/>
</dbReference>
<evidence type="ECO:0000256" key="6">
    <source>
        <dbReference type="ARBA" id="ARBA00022490"/>
    </source>
</evidence>
<reference evidence="14 15" key="1">
    <citation type="submission" date="2019-07" db="EMBL/GenBank/DDBJ databases">
        <authorList>
            <person name="Jastrzebski P J."/>
            <person name="Paukszto L."/>
            <person name="Jastrzebski P J."/>
        </authorList>
    </citation>
    <scope>NUCLEOTIDE SEQUENCE [LARGE SCALE GENOMIC DNA]</scope>
    <source>
        <strain evidence="14 15">WMS-il1</strain>
    </source>
</reference>
<comment type="catalytic activity">
    <reaction evidence="1">
        <text>S-ubiquitinyl-[E2 ubiquitin-conjugating enzyme]-L-cysteine + [acceptor protein]-L-lysine = [E2 ubiquitin-conjugating enzyme]-L-cysteine + N(6)-ubiquitinyl-[acceptor protein]-L-lysine.</text>
        <dbReference type="EC" id="2.3.2.27"/>
    </reaction>
</comment>
<keyword evidence="9" id="KW-0007">Acetylation</keyword>
<evidence type="ECO:0000256" key="11">
    <source>
        <dbReference type="ARBA" id="ARBA00040077"/>
    </source>
</evidence>
<gene>
    <name evidence="14" type="ORF">WMSIL1_LOCUS13241</name>
</gene>
<feature type="compositionally biased region" description="Polar residues" evidence="12">
    <location>
        <begin position="1"/>
        <end position="10"/>
    </location>
</feature>